<keyword evidence="7" id="KW-0961">Cell wall biogenesis/degradation</keyword>
<keyword evidence="6 11" id="KW-0472">Membrane</keyword>
<dbReference type="InterPro" id="IPR029044">
    <property type="entry name" value="Nucleotide-diphossugar_trans"/>
</dbReference>
<feature type="active site" evidence="8">
    <location>
        <position position="701"/>
    </location>
</feature>
<keyword evidence="5 11" id="KW-1133">Transmembrane helix</keyword>
<feature type="transmembrane region" description="Helical" evidence="11">
    <location>
        <begin position="271"/>
        <end position="291"/>
    </location>
</feature>
<evidence type="ECO:0000256" key="6">
    <source>
        <dbReference type="ARBA" id="ARBA00023136"/>
    </source>
</evidence>
<comment type="subcellular location">
    <subcellularLocation>
        <location evidence="1">Endomembrane system</location>
        <topology evidence="1">Multi-pass membrane protein</topology>
    </subcellularLocation>
</comment>
<evidence type="ECO:0000313" key="13">
    <source>
        <dbReference type="Proteomes" id="UP001293254"/>
    </source>
</evidence>
<evidence type="ECO:0000256" key="5">
    <source>
        <dbReference type="ARBA" id="ARBA00022989"/>
    </source>
</evidence>
<evidence type="ECO:0000256" key="10">
    <source>
        <dbReference type="PIRSR" id="PIRSR605150-3"/>
    </source>
</evidence>
<dbReference type="GO" id="GO:0071555">
    <property type="term" value="P:cell wall organization"/>
    <property type="evidence" value="ECO:0007669"/>
    <property type="project" value="UniProtKB-KW"/>
</dbReference>
<evidence type="ECO:0000256" key="11">
    <source>
        <dbReference type="SAM" id="Phobius"/>
    </source>
</evidence>
<organism evidence="12 13">
    <name type="scientific">Sesamum alatum</name>
    <dbReference type="NCBI Taxonomy" id="300844"/>
    <lineage>
        <taxon>Eukaryota</taxon>
        <taxon>Viridiplantae</taxon>
        <taxon>Streptophyta</taxon>
        <taxon>Embryophyta</taxon>
        <taxon>Tracheophyta</taxon>
        <taxon>Spermatophyta</taxon>
        <taxon>Magnoliopsida</taxon>
        <taxon>eudicotyledons</taxon>
        <taxon>Gunneridae</taxon>
        <taxon>Pentapetalae</taxon>
        <taxon>asterids</taxon>
        <taxon>lamiids</taxon>
        <taxon>Lamiales</taxon>
        <taxon>Pedaliaceae</taxon>
        <taxon>Sesamum</taxon>
    </lineage>
</organism>
<keyword evidence="3" id="KW-0808">Transferase</keyword>
<evidence type="ECO:0000313" key="12">
    <source>
        <dbReference type="EMBL" id="KAK4425540.1"/>
    </source>
</evidence>
<feature type="transmembrane region" description="Helical" evidence="11">
    <location>
        <begin position="307"/>
        <end position="327"/>
    </location>
</feature>
<evidence type="ECO:0000256" key="9">
    <source>
        <dbReference type="PIRSR" id="PIRSR605150-2"/>
    </source>
</evidence>
<evidence type="ECO:0000256" key="2">
    <source>
        <dbReference type="ARBA" id="ARBA00022676"/>
    </source>
</evidence>
<evidence type="ECO:0000256" key="1">
    <source>
        <dbReference type="ARBA" id="ARBA00004127"/>
    </source>
</evidence>
<comment type="caution">
    <text evidence="12">The sequence shown here is derived from an EMBL/GenBank/DDBJ whole genome shotgun (WGS) entry which is preliminary data.</text>
</comment>
<dbReference type="Proteomes" id="UP001293254">
    <property type="component" value="Unassembled WGS sequence"/>
</dbReference>
<evidence type="ECO:0000256" key="3">
    <source>
        <dbReference type="ARBA" id="ARBA00022679"/>
    </source>
</evidence>
<dbReference type="EMBL" id="JACGWO010000006">
    <property type="protein sequence ID" value="KAK4425540.1"/>
    <property type="molecule type" value="Genomic_DNA"/>
</dbReference>
<accession>A0AAE2CKI9</accession>
<feature type="binding site" evidence="10">
    <location>
        <position position="519"/>
    </location>
    <ligand>
        <name>Mn(2+)</name>
        <dbReference type="ChEBI" id="CHEBI:29035"/>
    </ligand>
</feature>
<feature type="binding site" evidence="9">
    <location>
        <position position="394"/>
    </location>
    <ligand>
        <name>UDP-alpha-D-glucose</name>
        <dbReference type="ChEBI" id="CHEBI:58885"/>
    </ligand>
</feature>
<feature type="transmembrane region" description="Helical" evidence="11">
    <location>
        <begin position="902"/>
        <end position="925"/>
    </location>
</feature>
<feature type="binding site" evidence="9">
    <location>
        <position position="364"/>
    </location>
    <ligand>
        <name>UDP-alpha-D-glucose</name>
        <dbReference type="ChEBI" id="CHEBI:58885"/>
    </ligand>
</feature>
<evidence type="ECO:0000256" key="7">
    <source>
        <dbReference type="ARBA" id="ARBA00023316"/>
    </source>
</evidence>
<reference evidence="12" key="2">
    <citation type="journal article" date="2024" name="Plant">
        <title>Genomic evolution and insights into agronomic trait innovations of Sesamum species.</title>
        <authorList>
            <person name="Miao H."/>
            <person name="Wang L."/>
            <person name="Qu L."/>
            <person name="Liu H."/>
            <person name="Sun Y."/>
            <person name="Le M."/>
            <person name="Wang Q."/>
            <person name="Wei S."/>
            <person name="Zheng Y."/>
            <person name="Lin W."/>
            <person name="Duan Y."/>
            <person name="Cao H."/>
            <person name="Xiong S."/>
            <person name="Wang X."/>
            <person name="Wei L."/>
            <person name="Li C."/>
            <person name="Ma Q."/>
            <person name="Ju M."/>
            <person name="Zhao R."/>
            <person name="Li G."/>
            <person name="Mu C."/>
            <person name="Tian Q."/>
            <person name="Mei H."/>
            <person name="Zhang T."/>
            <person name="Gao T."/>
            <person name="Zhang H."/>
        </authorList>
    </citation>
    <scope>NUCLEOTIDE SEQUENCE</scope>
    <source>
        <strain evidence="12">3651</strain>
    </source>
</reference>
<feature type="binding site" evidence="10">
    <location>
        <position position="543"/>
    </location>
    <ligand>
        <name>Mn(2+)</name>
        <dbReference type="ChEBI" id="CHEBI:29035"/>
    </ligand>
</feature>
<name>A0AAE2CKI9_9LAMI</name>
<dbReference type="SUPFAM" id="SSF53448">
    <property type="entry name" value="Nucleotide-diphospho-sugar transferases"/>
    <property type="match status" value="1"/>
</dbReference>
<feature type="transmembrane region" description="Helical" evidence="11">
    <location>
        <begin position="931"/>
        <end position="949"/>
    </location>
</feature>
<dbReference type="GO" id="GO:0012505">
    <property type="term" value="C:endomembrane system"/>
    <property type="evidence" value="ECO:0007669"/>
    <property type="project" value="UniProtKB-SubCell"/>
</dbReference>
<gene>
    <name evidence="12" type="ORF">Salat_1748000</name>
</gene>
<sequence length="986" mass="111260">MDGPSLPLNARHVLTKDLIINRINMFANGIAILALFYYRAATLLRITETRETPLAYRWRPVKLEVYPERLTGDEKLPPVDVFVCTADPSKEPSLGVMNTVVSAMALDYPPDRLAVYLHDDGDSYVTLHAIREAWKFARLWVPFRRKYELKIACPEAYFSSKESAHEKFIGSSEFAAEKEIIKKRYAEFQEALEKNSVNASASVSRDHAPSIESSCVGTFLDPDSLLPLCALLFAPLLADFLSSLSVILTGKKAMDGPSPPLNARRVLTKSLIVNRLYMFINGIAILALFYYRATTLVRIIKTRESPLVPYLIVIFSEIVLTFFWVLYQAFRWRPVKLEAYPERLPEDEKLKPVDVFICTADPSKEPSLGVMNTVISAMALDYPPDKLAVYLQDDGGSYVTLNAIREAWKFARFWVPFRRKYELKIACPAAYLSSKESVHEKFIGSREFSAEKKIIEKKYAEFQEALEKNSVNASASVSRDHAPVIEVIKDENGDSSLKDMPLLVYVAREKRPGHPHHFKGGALNALLRVSAVITNAPYFLVLDCDMYCYNPSSARIAMCFYLDPKISSKIAWVQFPQKFHNLSEHDIYGGSLNAIYKSNIGLDGLRGPNIYGCNFVMTREAIYATGKIEKEVDLNQLKKKFGSSNEFIKSLYKSYKPQLPEDRKLSGELQKELQLLASCTYDNGTDWGEEVGYRYFSVVEDAITSLSLHCNGWISVYIDPASPCFLGATTTNLNDMLVQQTRWVFGLMQIALSKFNPLIYAPLKLSILETMCYAAGSLEALYVLPVYGLAIIPPICLLYGIPLYPKVSDPYFIVLAFIFLSSRLKHVQETISFGDPLINTVYELRVWMMKSVACYFYAVLNGILDRLGLREANFSLTSKVVDDEQETRFKQGIYDFQVSPMLLIPLCSLYILNLAAFVIGIARLFQKNDELLAQTVLSFFVVIVNYHLLEGMFLRKDKGRIAPSVTLLSIAVSAIILGCGSLLLFY</sequence>
<dbReference type="InterPro" id="IPR005150">
    <property type="entry name" value="Cellulose_synth"/>
</dbReference>
<feature type="binding site" evidence="9">
    <location>
        <position position="365"/>
    </location>
    <ligand>
        <name>UDP-alpha-D-glucose</name>
        <dbReference type="ChEBI" id="CHEBI:58885"/>
    </ligand>
</feature>
<feature type="active site" evidence="8">
    <location>
        <position position="394"/>
    </location>
</feature>
<dbReference type="GO" id="GO:0030244">
    <property type="term" value="P:cellulose biosynthetic process"/>
    <property type="evidence" value="ECO:0007669"/>
    <property type="project" value="InterPro"/>
</dbReference>
<dbReference type="Gene3D" id="3.90.550.10">
    <property type="entry name" value="Spore Coat Polysaccharide Biosynthesis Protein SpsA, Chain A"/>
    <property type="match status" value="3"/>
</dbReference>
<dbReference type="PANTHER" id="PTHR13301">
    <property type="entry name" value="X-BOX TRANSCRIPTION FACTOR-RELATED"/>
    <property type="match status" value="1"/>
</dbReference>
<evidence type="ECO:0000256" key="8">
    <source>
        <dbReference type="PIRSR" id="PIRSR605150-1"/>
    </source>
</evidence>
<feature type="transmembrane region" description="Helical" evidence="11">
    <location>
        <begin position="780"/>
        <end position="801"/>
    </location>
</feature>
<dbReference type="AlphaFoldDB" id="A0AAE2CKI9"/>
<dbReference type="Pfam" id="PF03552">
    <property type="entry name" value="Cellulose_synt"/>
    <property type="match status" value="3"/>
</dbReference>
<keyword evidence="4 11" id="KW-0812">Transmembrane</keyword>
<evidence type="ECO:0000256" key="4">
    <source>
        <dbReference type="ARBA" id="ARBA00022692"/>
    </source>
</evidence>
<reference evidence="12" key="1">
    <citation type="submission" date="2020-06" db="EMBL/GenBank/DDBJ databases">
        <authorList>
            <person name="Li T."/>
            <person name="Hu X."/>
            <person name="Zhang T."/>
            <person name="Song X."/>
            <person name="Zhang H."/>
            <person name="Dai N."/>
            <person name="Sheng W."/>
            <person name="Hou X."/>
            <person name="Wei L."/>
        </authorList>
    </citation>
    <scope>NUCLEOTIDE SEQUENCE</scope>
    <source>
        <strain evidence="12">3651</strain>
        <tissue evidence="12">Leaf</tissue>
    </source>
</reference>
<dbReference type="GO" id="GO:0016760">
    <property type="term" value="F:cellulose synthase (UDP-forming) activity"/>
    <property type="evidence" value="ECO:0007669"/>
    <property type="project" value="InterPro"/>
</dbReference>
<dbReference type="GO" id="GO:0016020">
    <property type="term" value="C:membrane"/>
    <property type="evidence" value="ECO:0007669"/>
    <property type="project" value="InterPro"/>
</dbReference>
<keyword evidence="2" id="KW-0328">Glycosyltransferase</keyword>
<feature type="transmembrane region" description="Helical" evidence="11">
    <location>
        <begin position="961"/>
        <end position="985"/>
    </location>
</feature>
<protein>
    <submittedName>
        <fullName evidence="12">Cellulose synthase-like protein E1</fullName>
    </submittedName>
</protein>
<proteinExistence type="predicted"/>
<keyword evidence="13" id="KW-1185">Reference proteome</keyword>